<dbReference type="NCBIfam" id="NF038006">
    <property type="entry name" value="NhaD_1"/>
    <property type="match status" value="1"/>
</dbReference>
<feature type="transmembrane region" description="Helical" evidence="11">
    <location>
        <begin position="222"/>
        <end position="241"/>
    </location>
</feature>
<keyword evidence="4 11" id="KW-0812">Transmembrane</keyword>
<feature type="transmembrane region" description="Helical" evidence="11">
    <location>
        <begin position="61"/>
        <end position="82"/>
    </location>
</feature>
<keyword evidence="14" id="KW-1185">Reference proteome</keyword>
<comment type="caution">
    <text evidence="13">The sequence shown here is derived from an EMBL/GenBank/DDBJ whole genome shotgun (WGS) entry which is preliminary data.</text>
</comment>
<dbReference type="InterPro" id="IPR045016">
    <property type="entry name" value="NhaD-like"/>
</dbReference>
<evidence type="ECO:0000256" key="11">
    <source>
        <dbReference type="SAM" id="Phobius"/>
    </source>
</evidence>
<feature type="transmembrane region" description="Helical" evidence="11">
    <location>
        <begin position="247"/>
        <end position="264"/>
    </location>
</feature>
<evidence type="ECO:0000313" key="13">
    <source>
        <dbReference type="EMBL" id="MBB6542675.1"/>
    </source>
</evidence>
<accession>A0A7X0NFZ2</accession>
<name>A0A7X0NFZ2_9GAMM</name>
<dbReference type="InterPro" id="IPR004680">
    <property type="entry name" value="Cit_transptr-like_dom"/>
</dbReference>
<feature type="transmembrane region" description="Helical" evidence="11">
    <location>
        <begin position="182"/>
        <end position="202"/>
    </location>
</feature>
<evidence type="ECO:0000256" key="4">
    <source>
        <dbReference type="ARBA" id="ARBA00022692"/>
    </source>
</evidence>
<dbReference type="Proteomes" id="UP000537141">
    <property type="component" value="Unassembled WGS sequence"/>
</dbReference>
<keyword evidence="5 11" id="KW-1133">Transmembrane helix</keyword>
<evidence type="ECO:0000256" key="10">
    <source>
        <dbReference type="ARBA" id="ARBA00025753"/>
    </source>
</evidence>
<feature type="transmembrane region" description="Helical" evidence="11">
    <location>
        <begin position="285"/>
        <end position="307"/>
    </location>
</feature>
<comment type="subcellular location">
    <subcellularLocation>
        <location evidence="1">Membrane</location>
        <topology evidence="1">Multi-pass membrane protein</topology>
    </subcellularLocation>
</comment>
<dbReference type="EMBL" id="JACHHU010000007">
    <property type="protein sequence ID" value="MBB6542675.1"/>
    <property type="molecule type" value="Genomic_DNA"/>
</dbReference>
<feature type="transmembrane region" description="Helical" evidence="11">
    <location>
        <begin position="319"/>
        <end position="340"/>
    </location>
</feature>
<evidence type="ECO:0000256" key="5">
    <source>
        <dbReference type="ARBA" id="ARBA00022989"/>
    </source>
</evidence>
<dbReference type="GO" id="GO:0016020">
    <property type="term" value="C:membrane"/>
    <property type="evidence" value="ECO:0007669"/>
    <property type="project" value="UniProtKB-SubCell"/>
</dbReference>
<reference evidence="13 14" key="1">
    <citation type="submission" date="2020-08" db="EMBL/GenBank/DDBJ databases">
        <title>Genomic Encyclopedia of Type Strains, Phase IV (KMG-IV): sequencing the most valuable type-strain genomes for metagenomic binning, comparative biology and taxonomic classification.</title>
        <authorList>
            <person name="Goeker M."/>
        </authorList>
    </citation>
    <scope>NUCLEOTIDE SEQUENCE [LARGE SCALE GENOMIC DNA]</scope>
    <source>
        <strain evidence="13 14">DSM 26287</strain>
    </source>
</reference>
<dbReference type="GO" id="GO:0015297">
    <property type="term" value="F:antiporter activity"/>
    <property type="evidence" value="ECO:0007669"/>
    <property type="project" value="UniProtKB-KW"/>
</dbReference>
<evidence type="ECO:0000256" key="1">
    <source>
        <dbReference type="ARBA" id="ARBA00004141"/>
    </source>
</evidence>
<keyword evidence="8 11" id="KW-0472">Membrane</keyword>
<keyword evidence="9" id="KW-0739">Sodium transport</keyword>
<evidence type="ECO:0000256" key="3">
    <source>
        <dbReference type="ARBA" id="ARBA00022449"/>
    </source>
</evidence>
<feature type="transmembrane region" description="Helical" evidence="11">
    <location>
        <begin position="387"/>
        <end position="409"/>
    </location>
</feature>
<dbReference type="Pfam" id="PF03600">
    <property type="entry name" value="CitMHS"/>
    <property type="match status" value="1"/>
</dbReference>
<keyword evidence="6" id="KW-0915">Sodium</keyword>
<evidence type="ECO:0000256" key="6">
    <source>
        <dbReference type="ARBA" id="ARBA00023053"/>
    </source>
</evidence>
<feature type="transmembrane region" description="Helical" evidence="11">
    <location>
        <begin position="352"/>
        <end position="375"/>
    </location>
</feature>
<feature type="transmembrane region" description="Helical" evidence="11">
    <location>
        <begin position="30"/>
        <end position="49"/>
    </location>
</feature>
<dbReference type="PANTHER" id="PTHR43269:SF2">
    <property type="entry name" value="SODIUM_PROTON ANTIPORTER 1-RELATED"/>
    <property type="match status" value="1"/>
</dbReference>
<evidence type="ECO:0000256" key="8">
    <source>
        <dbReference type="ARBA" id="ARBA00023136"/>
    </source>
</evidence>
<protein>
    <submittedName>
        <fullName evidence="13">Na+/H+ antiporter NhaD/arsenite permease-like protein</fullName>
    </submittedName>
</protein>
<keyword evidence="3" id="KW-0050">Antiport</keyword>
<gene>
    <name evidence="13" type="ORF">HNQ55_001175</name>
</gene>
<sequence length="413" mass="45572">MVDYLLIAVAVLALLSIVFEEITHINKAKTTLFFGCIAWMILFISRDVSQHAFINHQLEENLLEIAVLWLFLMSTMTFVAYLNAKGIIQLFVQRLFPENSSVVVIMFLIALFSLLLSAICDNVTATLVSLTLLQTFSISKKAKLRMAVLVVFSVNSGGVALITGDVTTLMIYLDGHVKISQLFLLLVPATVSVLFLATIFSIGLKGTVTTKPTIRNYETIDIFVALIFFTTILSTMLLNVAFGIPPVLTFLTGLSVMFLVGTFYRSDKQESKMLEYIRQIEYETLLFFLGILLLVGMLKEIGILRLVTEIYTQFNPTYSNYFAGIGSALLDNVPLTAALLKAEPILTATQWLGLTYAVGVGGSLLVIGSAAGIIAMSKMKEMTFLSYSRYIPALLAAYTLGYGITIYLASYML</sequence>
<keyword evidence="7" id="KW-0406">Ion transport</keyword>
<feature type="transmembrane region" description="Helical" evidence="11">
    <location>
        <begin position="144"/>
        <end position="162"/>
    </location>
</feature>
<proteinExistence type="inferred from homology"/>
<feature type="domain" description="Citrate transporter-like" evidence="12">
    <location>
        <begin position="17"/>
        <end position="359"/>
    </location>
</feature>
<dbReference type="PANTHER" id="PTHR43269">
    <property type="entry name" value="SODIUM/PROTON ANTIPORTER 1-RELATED"/>
    <property type="match status" value="1"/>
</dbReference>
<keyword evidence="2" id="KW-0813">Transport</keyword>
<dbReference type="RefSeq" id="WP_184423494.1">
    <property type="nucleotide sequence ID" value="NZ_AP027362.1"/>
</dbReference>
<dbReference type="GO" id="GO:0006814">
    <property type="term" value="P:sodium ion transport"/>
    <property type="evidence" value="ECO:0007669"/>
    <property type="project" value="UniProtKB-KW"/>
</dbReference>
<feature type="transmembrane region" description="Helical" evidence="11">
    <location>
        <begin position="102"/>
        <end position="132"/>
    </location>
</feature>
<evidence type="ECO:0000259" key="12">
    <source>
        <dbReference type="Pfam" id="PF03600"/>
    </source>
</evidence>
<dbReference type="AlphaFoldDB" id="A0A7X0NFZ2"/>
<evidence type="ECO:0000313" key="14">
    <source>
        <dbReference type="Proteomes" id="UP000537141"/>
    </source>
</evidence>
<organism evidence="13 14">
    <name type="scientific">Thalassotalea piscium</name>
    <dbReference type="NCBI Taxonomy" id="1230533"/>
    <lineage>
        <taxon>Bacteria</taxon>
        <taxon>Pseudomonadati</taxon>
        <taxon>Pseudomonadota</taxon>
        <taxon>Gammaproteobacteria</taxon>
        <taxon>Alteromonadales</taxon>
        <taxon>Colwelliaceae</taxon>
        <taxon>Thalassotalea</taxon>
    </lineage>
</organism>
<comment type="similarity">
    <text evidence="10">Belongs to the NhaD Na(+)/H(+) (TC 2.A.62) antiporter family.</text>
</comment>
<evidence type="ECO:0000256" key="9">
    <source>
        <dbReference type="ARBA" id="ARBA00023201"/>
    </source>
</evidence>
<evidence type="ECO:0000256" key="7">
    <source>
        <dbReference type="ARBA" id="ARBA00023065"/>
    </source>
</evidence>
<evidence type="ECO:0000256" key="2">
    <source>
        <dbReference type="ARBA" id="ARBA00022448"/>
    </source>
</evidence>